<dbReference type="PROSITE" id="PS52019">
    <property type="entry name" value="PKS_MFAS_DH"/>
    <property type="match status" value="1"/>
</dbReference>
<dbReference type="Pfam" id="PF02801">
    <property type="entry name" value="Ketoacyl-synt_C"/>
    <property type="match status" value="2"/>
</dbReference>
<feature type="domain" description="Carrier" evidence="5">
    <location>
        <begin position="1430"/>
        <end position="1504"/>
    </location>
</feature>
<keyword evidence="9" id="KW-1185">Reference proteome</keyword>
<reference evidence="8 9" key="1">
    <citation type="submission" date="2020-02" db="EMBL/GenBank/DDBJ databases">
        <title>Sequencing the genomes of 1000 actinobacteria strains.</title>
        <authorList>
            <person name="Klenk H.-P."/>
        </authorList>
    </citation>
    <scope>NUCLEOTIDE SEQUENCE [LARGE SCALE GENOMIC DNA]</scope>
    <source>
        <strain evidence="8 9">DSM 19609</strain>
    </source>
</reference>
<feature type="domain" description="Ketosynthase family 3 (KS3)" evidence="6">
    <location>
        <begin position="1570"/>
        <end position="2002"/>
    </location>
</feature>
<protein>
    <submittedName>
        <fullName evidence="8">Polyketide synthase PksN</fullName>
    </submittedName>
</protein>
<dbReference type="PANTHER" id="PTHR43775:SF37">
    <property type="entry name" value="SI:DKEY-61P9.11"/>
    <property type="match status" value="1"/>
</dbReference>
<name>A0ABX0SDY1_9ACTN</name>
<dbReference type="InterPro" id="IPR020807">
    <property type="entry name" value="PKS_DH"/>
</dbReference>
<evidence type="ECO:0000313" key="9">
    <source>
        <dbReference type="Proteomes" id="UP000749311"/>
    </source>
</evidence>
<evidence type="ECO:0000256" key="4">
    <source>
        <dbReference type="PROSITE-ProRule" id="PRU01363"/>
    </source>
</evidence>
<dbReference type="InterPro" id="IPR016039">
    <property type="entry name" value="Thiolase-like"/>
</dbReference>
<evidence type="ECO:0000259" key="6">
    <source>
        <dbReference type="PROSITE" id="PS52004"/>
    </source>
</evidence>
<dbReference type="CDD" id="cd00833">
    <property type="entry name" value="PKS"/>
    <property type="match status" value="2"/>
</dbReference>
<dbReference type="RefSeq" id="WP_167165674.1">
    <property type="nucleotide sequence ID" value="NZ_BAAAOO010000015.1"/>
</dbReference>
<dbReference type="InterPro" id="IPR014031">
    <property type="entry name" value="Ketoacyl_synth_C"/>
</dbReference>
<keyword evidence="1" id="KW-0596">Phosphopantetheine</keyword>
<dbReference type="InterPro" id="IPR013968">
    <property type="entry name" value="PKS_KR"/>
</dbReference>
<dbReference type="Gene3D" id="3.40.47.10">
    <property type="match status" value="2"/>
</dbReference>
<dbReference type="InterPro" id="IPR050091">
    <property type="entry name" value="PKS_NRPS_Biosynth_Enz"/>
</dbReference>
<dbReference type="InterPro" id="IPR029058">
    <property type="entry name" value="AB_hydrolase_fold"/>
</dbReference>
<dbReference type="SUPFAM" id="SSF53901">
    <property type="entry name" value="Thiolase-like"/>
    <property type="match status" value="2"/>
</dbReference>
<dbReference type="Gene3D" id="3.40.50.1820">
    <property type="entry name" value="alpha/beta hydrolase"/>
    <property type="match status" value="1"/>
</dbReference>
<dbReference type="PANTHER" id="PTHR43775">
    <property type="entry name" value="FATTY ACID SYNTHASE"/>
    <property type="match status" value="1"/>
</dbReference>
<dbReference type="InterPro" id="IPR049900">
    <property type="entry name" value="PKS_mFAS_DH"/>
</dbReference>
<dbReference type="PROSITE" id="PS50075">
    <property type="entry name" value="CARRIER"/>
    <property type="match status" value="2"/>
</dbReference>
<dbReference type="SMART" id="SM01294">
    <property type="entry name" value="PKS_PP_betabranch"/>
    <property type="match status" value="1"/>
</dbReference>
<feature type="domain" description="Carrier" evidence="5">
    <location>
        <begin position="2290"/>
        <end position="2367"/>
    </location>
</feature>
<dbReference type="InterPro" id="IPR020806">
    <property type="entry name" value="PKS_PP-bd"/>
</dbReference>
<dbReference type="Proteomes" id="UP000749311">
    <property type="component" value="Unassembled WGS sequence"/>
</dbReference>
<dbReference type="InterPro" id="IPR036736">
    <property type="entry name" value="ACP-like_sf"/>
</dbReference>
<dbReference type="SMART" id="SM00826">
    <property type="entry name" value="PKS_DH"/>
    <property type="match status" value="1"/>
</dbReference>
<dbReference type="SUPFAM" id="SSF51735">
    <property type="entry name" value="NAD(P)-binding Rossmann-fold domains"/>
    <property type="match status" value="2"/>
</dbReference>
<comment type="caution">
    <text evidence="4">Lacks conserved residue(s) required for the propagation of feature annotation.</text>
</comment>
<gene>
    <name evidence="8" type="ORF">FB473_001252</name>
</gene>
<dbReference type="InterPro" id="IPR049552">
    <property type="entry name" value="PKS_DH_N"/>
</dbReference>
<dbReference type="Pfam" id="PF00550">
    <property type="entry name" value="PP-binding"/>
    <property type="match status" value="2"/>
</dbReference>
<dbReference type="InterPro" id="IPR020841">
    <property type="entry name" value="PKS_Beta-ketoAc_synthase_dom"/>
</dbReference>
<proteinExistence type="predicted"/>
<sequence length="2745" mass="295940">MTMRSERRKELMELVYAGKLTAAEATARYLELETSEQPSQVSPHDVAVIGMSGRFPAADDVDEYWELLRDNRSAIVDVKSRWPQIDEFYSADLTDSSRAHSRWGGLMNNIFDFDPLFFELSPRQAQLMEPRQRLLLMESWKAFEDAGYSRGELDGRNCGVFVGCEGSSDYFDDMVRERMDGNAVLGHSNAVLSARLAYFMNLRGPSMTVDTACSSSLVAIHLACQAIRDGSADMALAGGVTVMLSIGQQLLQSSMGMLSPEGKCKTFDASADGFVPAESAAVVVLKSLESAIRDSDHIYGVIKASTVNQDGKTNGITAPSSHSQQELIERAVEMSGVDPAAVRYVEAHGTGTRLGDPIEVDALSRTYGAMTRRGTTGIGSVKTNIGHASAASGVASLVKLLLGMKHDLIPASINCHELNPRVQLDGTGLYIVRENEPMFRGEKDEVITAVSSFGYSGTNCHLVVSSARGFGAGPVRDPRPASPDPLPFFASAATPESLRALCASYVEWLVAHGDDVDPAQLSLQTLALRTPMKFRIVLPFRTIPELVDLLASVGDEAVVATRKNQGRDEAAALDQAIGNYLSEPDRDAAGLAGLLGRIASTYLRGVDGRYHRLVALVDRRLPLPTYRFAATRYELDPDDIGRTPIRETAPQPPRRGEGIAFRRAAVGGPDLECELAGDEAFLRDHCHILPGVIYLELFRAAAAALDPSSRVASVRNVMWMRLMHIPDGVTATIRMAVGRRGADRVDLTLYRVDDAAAGSSAGEPFATAQVHYGQPAPRPRVVPEEEFLRGLDGGASAVENYRSLLSDNGVGVGPAFKGVRRIHSDANRALGELGLEEPVEGLESFEIPPSLVDGGFSGIGAWICDDRPEDRGLYLPFSIGRMELYDLSEPPRTVRIVRTHGATPGDVQTAGYELTYLSRAGEAVIRIENMFLRRLEGQDEPARDDSQVVPLTETWHETDRMPVAPFDGLLVGLARSARELELFRDAFRDATTPSVIAAQGVPARDLREGEHLLGGLDEASLRELVDSRIPRDTALRFLLMGSPSDDRSVDRVESGVVTVMRIVRTLMRKPVNSPTDLVFFSSGDPLEQAVSGFFHTMNLEKPLYRGRVVTIAEGADVPSALEQEAAATTEAFDVRYENGRRYELRLARMPEGDVTPTAADGAYIAGGAFLVTGGAGGIGLALAGHLFAHGAARVYLCGRSALDERRRAALAPLEQQGFDVRYLPCDITDAESVRSVAEVLAGDANASGRPVVDGIYHAAGVLRDRFIIAKDEESFHQVIAPKTTGADTIVDAARRLGASFVMFFSSTSSVLGNPGQCDYSFGNRYLDVLAQRAASDQAGPRLHSLNWSVWADGGMRIPDEQLAMLEGRYGLTPLPFSAGFAAMDACIARGHTRAVVLHGHQNRILANFFPSGQEHGGARPVDGGVSAFEAALEGDLRDVICATLRLEAEAIDFDDDLARYGFDSISFSELASRLNDLFGLDLTPAIFFGYTYLHELKQGLLDEYGDELARHYGSKGSVTAAVGPVAPAARVGDLKPLVVPEAPVPEPRTSPAVDAGPVSADRPADISTGYPPVAIIGMSTRLPRSSDSDEFWNHLVAGDDLVTEVPVDRWDWQGIYGDTRVDRHRTTYHHGAFIDAIDTFDPYFFGIAGTDAEVMDPQERMMLEEAWHALEDAGYDPTALSGSDTGVFVGVSTGDYKELLIKASYPNMLTHTMIPNRISFTLNLHGPSMVVDTACSSALVSIHEAVQEIQRGHCGMALAGAVNVICSPGLYITQGRMNMLSPGGSCKTFDASADGYVRGEGCGMVVLKPLDAALRDRDRIMGVIRGSAVNHGGTASNLFAPNEAAQSEVIRAAYHRGGVAASAVSYVETHGTGTALGDPIEVNALKRAYRDLYREESRTFGDDGPAVCLGAVKTNTGHLEAASALPGLLKILYSFERGVIPRNIHFAKVNPYLQIERTPFELATENVSWDELMRGRADETPRVAALSSFGIGGVNAHMVLESPTAYTTGRPVDEHATARPHFLPVSARNRAQLVTYVDRIRAFVADARVDSGADSAVEGAADHEAFLARCSDLLGFDSVDDLDLSIPFEDYGTDLEALATLLGDRDRPTGLDPVTPRMSLAEIAGIASAGQDAPVAPTRDLGRFLSALCQVFQTGRTRFRERVAFVFRDVDGLLGQMDDFLADPGAYDLAGSAAKGATEPLVPAAHGDRPTSEVLPELEATRALARRWVAGLETDLSTVAEGPVEKISAPAYPFDRRRFWFTDYVLDAAGEATGGDEPPKDASDAAVVGDRLAEVAGTIRAALSGLLKVPLEEIEDDKDFSSYGLDSIRLIQFTADLDEAFGIHNEPTLILDNPTVGMLAATIGELVGGASESGGTPEIRITPDPAPVDTALTGDVSKAAGSGAQAPATRLTLNFGVRVSPAPVMMLSASTVFDRSRVVGFWRDLKRGAIPELEMRSVDAALMESLGWSGFRYFHVVVRNAAGQYAEAYLAGQGKPLLLIMGIGMAPSFASYQIEALAGKRKIVCISMPGVGLSPVIDDLSLQSLGSFVLGTLDRLGIDEFDILGVSWGSLLATTLAWMAPRRVTNLVLMSPNADMGMVDDPTKYVTGIDEAMTRDFSVVDHGEQADRFFQDAQCLETRAFLRWSTYFGRDTVSHHETMSILPAVTQRSLVIVGARDTIIDPREAEVVALYLKNSERYVIEDASHLPLVTHPELVNELVDRFLDGANAEGLPLPDSSSRSDGREV</sequence>
<dbReference type="Pfam" id="PF00109">
    <property type="entry name" value="ketoacyl-synt"/>
    <property type="match status" value="2"/>
</dbReference>
<dbReference type="InterPro" id="IPR036291">
    <property type="entry name" value="NAD(P)-bd_dom_sf"/>
</dbReference>
<dbReference type="Pfam" id="PF00561">
    <property type="entry name" value="Abhydrolase_1"/>
    <property type="match status" value="1"/>
</dbReference>
<dbReference type="SMART" id="SM00825">
    <property type="entry name" value="PKS_KS"/>
    <property type="match status" value="2"/>
</dbReference>
<dbReference type="InterPro" id="IPR049551">
    <property type="entry name" value="PKS_DH_C"/>
</dbReference>
<evidence type="ECO:0000256" key="2">
    <source>
        <dbReference type="ARBA" id="ARBA00022553"/>
    </source>
</evidence>
<dbReference type="SUPFAM" id="SSF53474">
    <property type="entry name" value="alpha/beta-Hydrolases"/>
    <property type="match status" value="1"/>
</dbReference>
<dbReference type="SMART" id="SM00823">
    <property type="entry name" value="PKS_PP"/>
    <property type="match status" value="2"/>
</dbReference>
<dbReference type="InterPro" id="IPR014030">
    <property type="entry name" value="Ketoacyl_synth_N"/>
</dbReference>
<dbReference type="InterPro" id="IPR042104">
    <property type="entry name" value="PKS_dehydratase_sf"/>
</dbReference>
<dbReference type="SUPFAM" id="SSF47336">
    <property type="entry name" value="ACP-like"/>
    <property type="match status" value="2"/>
</dbReference>
<dbReference type="Gene3D" id="1.10.1240.100">
    <property type="match status" value="1"/>
</dbReference>
<dbReference type="InterPro" id="IPR000073">
    <property type="entry name" value="AB_hydrolase_1"/>
</dbReference>
<keyword evidence="3" id="KW-0808">Transferase</keyword>
<dbReference type="InterPro" id="IPR057326">
    <property type="entry name" value="KR_dom"/>
</dbReference>
<dbReference type="PROSITE" id="PS52004">
    <property type="entry name" value="KS3_2"/>
    <property type="match status" value="2"/>
</dbReference>
<dbReference type="Pfam" id="PF08659">
    <property type="entry name" value="KR"/>
    <property type="match status" value="1"/>
</dbReference>
<comment type="caution">
    <text evidence="8">The sequence shown here is derived from an EMBL/GenBank/DDBJ whole genome shotgun (WGS) entry which is preliminary data.</text>
</comment>
<feature type="domain" description="Ketosynthase family 3 (KS3)" evidence="6">
    <location>
        <begin position="43"/>
        <end position="466"/>
    </location>
</feature>
<evidence type="ECO:0000259" key="5">
    <source>
        <dbReference type="PROSITE" id="PS50075"/>
    </source>
</evidence>
<dbReference type="Gene3D" id="3.30.70.3290">
    <property type="match status" value="1"/>
</dbReference>
<evidence type="ECO:0000256" key="1">
    <source>
        <dbReference type="ARBA" id="ARBA00022450"/>
    </source>
</evidence>
<dbReference type="Gene3D" id="3.40.50.720">
    <property type="entry name" value="NAD(P)-binding Rossmann-like Domain"/>
    <property type="match status" value="1"/>
</dbReference>
<dbReference type="Gene3D" id="1.10.1200.10">
    <property type="entry name" value="ACP-like"/>
    <property type="match status" value="2"/>
</dbReference>
<organism evidence="8 9">
    <name type="scientific">Brooklawnia cerclae</name>
    <dbReference type="NCBI Taxonomy" id="349934"/>
    <lineage>
        <taxon>Bacteria</taxon>
        <taxon>Bacillati</taxon>
        <taxon>Actinomycetota</taxon>
        <taxon>Actinomycetes</taxon>
        <taxon>Propionibacteriales</taxon>
        <taxon>Propionibacteriaceae</taxon>
        <taxon>Brooklawnia</taxon>
    </lineage>
</organism>
<feature type="region of interest" description="N-terminal hotdog fold" evidence="4">
    <location>
        <begin position="637"/>
        <end position="777"/>
    </location>
</feature>
<dbReference type="Pfam" id="PF16197">
    <property type="entry name" value="KAsynt_C_assoc"/>
    <property type="match status" value="1"/>
</dbReference>
<dbReference type="InterPro" id="IPR032821">
    <property type="entry name" value="PKS_assoc"/>
</dbReference>
<evidence type="ECO:0000259" key="7">
    <source>
        <dbReference type="PROSITE" id="PS52019"/>
    </source>
</evidence>
<accession>A0ABX0SDY1</accession>
<dbReference type="SMART" id="SM00822">
    <property type="entry name" value="PKS_KR"/>
    <property type="match status" value="1"/>
</dbReference>
<dbReference type="Pfam" id="PF14765">
    <property type="entry name" value="PS-DH"/>
    <property type="match status" value="1"/>
</dbReference>
<feature type="region of interest" description="C-terminal hotdog fold" evidence="4">
    <location>
        <begin position="792"/>
        <end position="941"/>
    </location>
</feature>
<evidence type="ECO:0000256" key="3">
    <source>
        <dbReference type="ARBA" id="ARBA00022679"/>
    </source>
</evidence>
<dbReference type="PROSITE" id="PS00606">
    <property type="entry name" value="KS3_1"/>
    <property type="match status" value="2"/>
</dbReference>
<dbReference type="CDD" id="cd08953">
    <property type="entry name" value="KR_2_SDR_x"/>
    <property type="match status" value="1"/>
</dbReference>
<evidence type="ECO:0000313" key="8">
    <source>
        <dbReference type="EMBL" id="NIH56607.1"/>
    </source>
</evidence>
<dbReference type="EMBL" id="JAAMOZ010000001">
    <property type="protein sequence ID" value="NIH56607.1"/>
    <property type="molecule type" value="Genomic_DNA"/>
</dbReference>
<dbReference type="Pfam" id="PF21089">
    <property type="entry name" value="PKS_DH_N"/>
    <property type="match status" value="1"/>
</dbReference>
<keyword evidence="2" id="KW-0597">Phosphoprotein</keyword>
<dbReference type="InterPro" id="IPR009081">
    <property type="entry name" value="PP-bd_ACP"/>
</dbReference>
<dbReference type="Gene3D" id="3.10.129.110">
    <property type="entry name" value="Polyketide synthase dehydratase"/>
    <property type="match status" value="1"/>
</dbReference>
<dbReference type="InterPro" id="IPR018201">
    <property type="entry name" value="Ketoacyl_synth_AS"/>
</dbReference>
<feature type="domain" description="PKS/mFAS DH" evidence="7">
    <location>
        <begin position="637"/>
        <end position="941"/>
    </location>
</feature>